<protein>
    <recommendedName>
        <fullName evidence="11">Cadherin domain-containing protein</fullName>
    </recommendedName>
</protein>
<feature type="domain" description="Cadherin" evidence="11">
    <location>
        <begin position="104"/>
        <end position="209"/>
    </location>
</feature>
<dbReference type="GO" id="GO:0005886">
    <property type="term" value="C:plasma membrane"/>
    <property type="evidence" value="ECO:0007669"/>
    <property type="project" value="InterPro"/>
</dbReference>
<proteinExistence type="predicted"/>
<dbReference type="OrthoDB" id="6252479at2759"/>
<dbReference type="CDD" id="cd11304">
    <property type="entry name" value="Cadherin_repeat"/>
    <property type="match status" value="2"/>
</dbReference>
<evidence type="ECO:0000256" key="1">
    <source>
        <dbReference type="ARBA" id="ARBA00004167"/>
    </source>
</evidence>
<reference evidence="12" key="1">
    <citation type="submission" date="2021-04" db="EMBL/GenBank/DDBJ databases">
        <authorList>
            <consortium name="Molecular Ecology Group"/>
        </authorList>
    </citation>
    <scope>NUCLEOTIDE SEQUENCE</scope>
</reference>
<keyword evidence="3" id="KW-0677">Repeat</keyword>
<dbReference type="Proteomes" id="UP000678393">
    <property type="component" value="Unassembled WGS sequence"/>
</dbReference>
<dbReference type="SMART" id="SM00112">
    <property type="entry name" value="CA"/>
    <property type="match status" value="2"/>
</dbReference>
<feature type="domain" description="Cadherin" evidence="11">
    <location>
        <begin position="8"/>
        <end position="100"/>
    </location>
</feature>
<gene>
    <name evidence="12" type="ORF">CUNI_LOCUS5000</name>
</gene>
<dbReference type="PROSITE" id="PS00232">
    <property type="entry name" value="CADHERIN_1"/>
    <property type="match status" value="1"/>
</dbReference>
<dbReference type="InterPro" id="IPR015919">
    <property type="entry name" value="Cadherin-like_sf"/>
</dbReference>
<keyword evidence="7 10" id="KW-0472">Membrane</keyword>
<organism evidence="12 13">
    <name type="scientific">Candidula unifasciata</name>
    <dbReference type="NCBI Taxonomy" id="100452"/>
    <lineage>
        <taxon>Eukaryota</taxon>
        <taxon>Metazoa</taxon>
        <taxon>Spiralia</taxon>
        <taxon>Lophotrochozoa</taxon>
        <taxon>Mollusca</taxon>
        <taxon>Gastropoda</taxon>
        <taxon>Heterobranchia</taxon>
        <taxon>Euthyneura</taxon>
        <taxon>Panpulmonata</taxon>
        <taxon>Eupulmonata</taxon>
        <taxon>Stylommatophora</taxon>
        <taxon>Helicina</taxon>
        <taxon>Helicoidea</taxon>
        <taxon>Geomitridae</taxon>
        <taxon>Candidula</taxon>
    </lineage>
</organism>
<evidence type="ECO:0000256" key="4">
    <source>
        <dbReference type="ARBA" id="ARBA00022837"/>
    </source>
</evidence>
<feature type="non-terminal residue" evidence="12">
    <location>
        <position position="360"/>
    </location>
</feature>
<dbReference type="EMBL" id="CAJHNH020000712">
    <property type="protein sequence ID" value="CAG5119442.1"/>
    <property type="molecule type" value="Genomic_DNA"/>
</dbReference>
<comment type="subcellular location">
    <subcellularLocation>
        <location evidence="1">Membrane</location>
        <topology evidence="1">Single-pass membrane protein</topology>
    </subcellularLocation>
</comment>
<evidence type="ECO:0000256" key="2">
    <source>
        <dbReference type="ARBA" id="ARBA00022692"/>
    </source>
</evidence>
<dbReference type="FunFam" id="2.60.40.60:FF:000116">
    <property type="entry name" value="Dachsous cadherin-related 2"/>
    <property type="match status" value="1"/>
</dbReference>
<dbReference type="SUPFAM" id="SSF49313">
    <property type="entry name" value="Cadherin-like"/>
    <property type="match status" value="2"/>
</dbReference>
<evidence type="ECO:0000256" key="3">
    <source>
        <dbReference type="ARBA" id="ARBA00022737"/>
    </source>
</evidence>
<keyword evidence="6 10" id="KW-1133">Transmembrane helix</keyword>
<dbReference type="InterPro" id="IPR002126">
    <property type="entry name" value="Cadherin-like_dom"/>
</dbReference>
<keyword evidence="2 10" id="KW-0812">Transmembrane</keyword>
<dbReference type="InterPro" id="IPR050174">
    <property type="entry name" value="Protocadherin/Cadherin-CA"/>
</dbReference>
<dbReference type="InterPro" id="IPR020894">
    <property type="entry name" value="Cadherin_CS"/>
</dbReference>
<name>A0A8S3YV18_9EUPU</name>
<dbReference type="PROSITE" id="PS50268">
    <property type="entry name" value="CADHERIN_2"/>
    <property type="match status" value="2"/>
</dbReference>
<dbReference type="PANTHER" id="PTHR24028:SF330">
    <property type="entry name" value="CADHERIN DOMAIN-CONTAINING PROTEIN"/>
    <property type="match status" value="1"/>
</dbReference>
<comment type="caution">
    <text evidence="12">The sequence shown here is derived from an EMBL/GenBank/DDBJ whole genome shotgun (WGS) entry which is preliminary data.</text>
</comment>
<evidence type="ECO:0000256" key="7">
    <source>
        <dbReference type="ARBA" id="ARBA00023136"/>
    </source>
</evidence>
<dbReference type="AlphaFoldDB" id="A0A8S3YV18"/>
<feature type="non-terminal residue" evidence="12">
    <location>
        <position position="1"/>
    </location>
</feature>
<dbReference type="GO" id="GO:0007156">
    <property type="term" value="P:homophilic cell adhesion via plasma membrane adhesion molecules"/>
    <property type="evidence" value="ECO:0007669"/>
    <property type="project" value="InterPro"/>
</dbReference>
<evidence type="ECO:0000256" key="6">
    <source>
        <dbReference type="ARBA" id="ARBA00022989"/>
    </source>
</evidence>
<keyword evidence="5" id="KW-0130">Cell adhesion</keyword>
<evidence type="ECO:0000256" key="5">
    <source>
        <dbReference type="ARBA" id="ARBA00022889"/>
    </source>
</evidence>
<evidence type="ECO:0000256" key="8">
    <source>
        <dbReference type="ARBA" id="ARBA00023180"/>
    </source>
</evidence>
<dbReference type="PANTHER" id="PTHR24028">
    <property type="entry name" value="CADHERIN-87A"/>
    <property type="match status" value="1"/>
</dbReference>
<dbReference type="Gene3D" id="2.60.40.60">
    <property type="entry name" value="Cadherins"/>
    <property type="match status" value="2"/>
</dbReference>
<sequence>DINDNYPEIVTRELRVQEGGGRMKFVGRLEGSDKDSGLNSELVFAMPPTDDITGQMFKVNPNGVVYILHLEVRDKGMDPKMTSGTVTVIVEDINDHAPVFLFPNQKNYTVTFLWSMPVNKEITRVLATDNDLGDNKKISYYFKTGNKDDLFGLDKTSGILFLQRRIKDSDGQLHKLQIYAHDSGVDQRETHAVLDIFIDMTNATFAAVGDSRGDEKYILLAGIIAGVTLLFSVIVLLVIFLIRRSSSHRPSSPVDKHPQWQVVKTGIQEECGKGEVEKINWRGSDIDIDVKDSEENGVGGNYIPHSPPDVTKTGSYDTVKKTADGCPPWNNARDEVLAGQSEAGPGVDPYRKQDFYTFCK</sequence>
<evidence type="ECO:0000313" key="12">
    <source>
        <dbReference type="EMBL" id="CAG5119442.1"/>
    </source>
</evidence>
<accession>A0A8S3YV18</accession>
<dbReference type="PRINTS" id="PR00205">
    <property type="entry name" value="CADHERIN"/>
</dbReference>
<feature type="transmembrane region" description="Helical" evidence="10">
    <location>
        <begin position="217"/>
        <end position="242"/>
    </location>
</feature>
<dbReference type="Pfam" id="PF00028">
    <property type="entry name" value="Cadherin"/>
    <property type="match status" value="1"/>
</dbReference>
<evidence type="ECO:0000313" key="13">
    <source>
        <dbReference type="Proteomes" id="UP000678393"/>
    </source>
</evidence>
<evidence type="ECO:0000256" key="10">
    <source>
        <dbReference type="SAM" id="Phobius"/>
    </source>
</evidence>
<keyword evidence="13" id="KW-1185">Reference proteome</keyword>
<keyword evidence="4 9" id="KW-0106">Calcium</keyword>
<evidence type="ECO:0000256" key="9">
    <source>
        <dbReference type="PROSITE-ProRule" id="PRU00043"/>
    </source>
</evidence>
<evidence type="ECO:0000259" key="11">
    <source>
        <dbReference type="PROSITE" id="PS50268"/>
    </source>
</evidence>
<keyword evidence="8" id="KW-0325">Glycoprotein</keyword>
<dbReference type="GO" id="GO:0005509">
    <property type="term" value="F:calcium ion binding"/>
    <property type="evidence" value="ECO:0007669"/>
    <property type="project" value="UniProtKB-UniRule"/>
</dbReference>